<sequence length="112" mass="12585">MDKRALMFLLIAASVLVTLYIEWQKPRLSAEVLQQAGQHLGAEPLIRSYVWNDDRLAVGVVPEQVVDPLGFATQLCQRLGIGRIYIDVVDVVKFAATEDWHSLAYVRCQAES</sequence>
<keyword evidence="2" id="KW-1185">Reference proteome</keyword>
<evidence type="ECO:0000313" key="1">
    <source>
        <dbReference type="EMBL" id="MFB9887478.1"/>
    </source>
</evidence>
<protein>
    <submittedName>
        <fullName evidence="1">Uncharacterized protein</fullName>
    </submittedName>
</protein>
<dbReference type="EMBL" id="JBHLZN010000005">
    <property type="protein sequence ID" value="MFB9887478.1"/>
    <property type="molecule type" value="Genomic_DNA"/>
</dbReference>
<dbReference type="Proteomes" id="UP001589628">
    <property type="component" value="Unassembled WGS sequence"/>
</dbReference>
<comment type="caution">
    <text evidence="1">The sequence shown here is derived from an EMBL/GenBank/DDBJ whole genome shotgun (WGS) entry which is preliminary data.</text>
</comment>
<reference evidence="1 2" key="1">
    <citation type="submission" date="2024-09" db="EMBL/GenBank/DDBJ databases">
        <authorList>
            <person name="Sun Q."/>
            <person name="Mori K."/>
        </authorList>
    </citation>
    <scope>NUCLEOTIDE SEQUENCE [LARGE SCALE GENOMIC DNA]</scope>
    <source>
        <strain evidence="1 2">ATCC 51285</strain>
    </source>
</reference>
<organism evidence="1 2">
    <name type="scientific">Balneatrix alpica</name>
    <dbReference type="NCBI Taxonomy" id="75684"/>
    <lineage>
        <taxon>Bacteria</taxon>
        <taxon>Pseudomonadati</taxon>
        <taxon>Pseudomonadota</taxon>
        <taxon>Gammaproteobacteria</taxon>
        <taxon>Oceanospirillales</taxon>
        <taxon>Balneatrichaceae</taxon>
        <taxon>Balneatrix</taxon>
    </lineage>
</organism>
<accession>A0ABV5ZDY0</accession>
<proteinExistence type="predicted"/>
<evidence type="ECO:0000313" key="2">
    <source>
        <dbReference type="Proteomes" id="UP001589628"/>
    </source>
</evidence>
<name>A0ABV5ZDY0_9GAMM</name>
<dbReference type="RefSeq" id="WP_027311427.1">
    <property type="nucleotide sequence ID" value="NZ_JBHLZN010000005.1"/>
</dbReference>
<gene>
    <name evidence="1" type="ORF">ACFFLH_13745</name>
</gene>